<dbReference type="InterPro" id="IPR050272">
    <property type="entry name" value="Isochorismatase-like_hydrls"/>
</dbReference>
<keyword evidence="1" id="KW-0378">Hydrolase</keyword>
<organism evidence="3 4">
    <name type="scientific">Gordonia hydrophobica</name>
    <dbReference type="NCBI Taxonomy" id="40516"/>
    <lineage>
        <taxon>Bacteria</taxon>
        <taxon>Bacillati</taxon>
        <taxon>Actinomycetota</taxon>
        <taxon>Actinomycetes</taxon>
        <taxon>Mycobacteriales</taxon>
        <taxon>Gordoniaceae</taxon>
        <taxon>Gordonia</taxon>
    </lineage>
</organism>
<dbReference type="SUPFAM" id="SSF52499">
    <property type="entry name" value="Isochorismatase-like hydrolases"/>
    <property type="match status" value="1"/>
</dbReference>
<proteinExistence type="predicted"/>
<feature type="domain" description="Isochorismatase-like" evidence="2">
    <location>
        <begin position="10"/>
        <end position="177"/>
    </location>
</feature>
<protein>
    <submittedName>
        <fullName evidence="3">Isochorismatase family protein</fullName>
    </submittedName>
</protein>
<dbReference type="InterPro" id="IPR036380">
    <property type="entry name" value="Isochorismatase-like_sf"/>
</dbReference>
<evidence type="ECO:0000313" key="3">
    <source>
        <dbReference type="EMBL" id="WYY08565.1"/>
    </source>
</evidence>
<dbReference type="CDD" id="cd00431">
    <property type="entry name" value="cysteine_hydrolases"/>
    <property type="match status" value="1"/>
</dbReference>
<reference evidence="3 4" key="1">
    <citation type="journal article" date="2023" name="Virus Evol.">
        <title>Computational host range prediction-The good, the bad, and the ugly.</title>
        <authorList>
            <person name="Howell A.A."/>
            <person name="Versoza C.J."/>
            <person name="Pfeifer S.P."/>
        </authorList>
    </citation>
    <scope>NUCLEOTIDE SEQUENCE [LARGE SCALE GENOMIC DNA]</scope>
    <source>
        <strain evidence="3 4">1610/1b</strain>
    </source>
</reference>
<gene>
    <name evidence="3" type="ORF">RVF87_05695</name>
</gene>
<accession>A0ABZ2U4B9</accession>
<sequence length="187" mass="19803">MTVTGLDQTTALIVIDLQRGLADRELAPTSLADVVAGTERLTEAFHAHNLPVVIVTVDAAPPGRTDLSGAPRTFPTGWDTAVSPFAEDPEVIRVVKQSPGVFTTTSLDEELRSRGVTQLVVVGVSTSIGVEMTAREGHELGYHVTVALDACSDSDGVRHEYSATSVLPRVAETGTVDDILTVLARRS</sequence>
<name>A0ABZ2U4B9_9ACTN</name>
<keyword evidence="4" id="KW-1185">Reference proteome</keyword>
<dbReference type="Proteomes" id="UP001479933">
    <property type="component" value="Chromosome"/>
</dbReference>
<dbReference type="Gene3D" id="3.40.50.850">
    <property type="entry name" value="Isochorismatase-like"/>
    <property type="match status" value="1"/>
</dbReference>
<dbReference type="Pfam" id="PF00857">
    <property type="entry name" value="Isochorismatase"/>
    <property type="match status" value="1"/>
</dbReference>
<evidence type="ECO:0000259" key="2">
    <source>
        <dbReference type="Pfam" id="PF00857"/>
    </source>
</evidence>
<evidence type="ECO:0000313" key="4">
    <source>
        <dbReference type="Proteomes" id="UP001479933"/>
    </source>
</evidence>
<dbReference type="PANTHER" id="PTHR43540:SF7">
    <property type="entry name" value="ISOCHORISMATASE FAMILY PROTEIN YECD"/>
    <property type="match status" value="1"/>
</dbReference>
<dbReference type="RefSeq" id="WP_066171564.1">
    <property type="nucleotide sequence ID" value="NZ_CP136137.1"/>
</dbReference>
<dbReference type="EMBL" id="CP136137">
    <property type="protein sequence ID" value="WYY08565.1"/>
    <property type="molecule type" value="Genomic_DNA"/>
</dbReference>
<evidence type="ECO:0000256" key="1">
    <source>
        <dbReference type="ARBA" id="ARBA00022801"/>
    </source>
</evidence>
<dbReference type="PANTHER" id="PTHR43540">
    <property type="entry name" value="PEROXYUREIDOACRYLATE/UREIDOACRYLATE AMIDOHYDROLASE-RELATED"/>
    <property type="match status" value="1"/>
</dbReference>
<dbReference type="InterPro" id="IPR000868">
    <property type="entry name" value="Isochorismatase-like_dom"/>
</dbReference>